<accession>A0AAF0V3U5</accession>
<evidence type="ECO:0000313" key="2">
    <source>
        <dbReference type="EMBL" id="WMV58328.1"/>
    </source>
</evidence>
<feature type="coiled-coil region" evidence="1">
    <location>
        <begin position="114"/>
        <end position="141"/>
    </location>
</feature>
<name>A0AAF0V3U5_SOLVR</name>
<dbReference type="PANTHER" id="PTHR33710">
    <property type="entry name" value="BNAC02G09200D PROTEIN"/>
    <property type="match status" value="1"/>
</dbReference>
<dbReference type="InterPro" id="IPR036691">
    <property type="entry name" value="Endo/exonu/phosph_ase_sf"/>
</dbReference>
<keyword evidence="3" id="KW-1185">Reference proteome</keyword>
<dbReference type="PANTHER" id="PTHR33710:SF71">
    <property type="entry name" value="ENDONUCLEASE_EXONUCLEASE_PHOSPHATASE DOMAIN-CONTAINING PROTEIN"/>
    <property type="match status" value="1"/>
</dbReference>
<dbReference type="SUPFAM" id="SSF56219">
    <property type="entry name" value="DNase I-like"/>
    <property type="match status" value="1"/>
</dbReference>
<sequence length="142" mass="16889">MEGPWAICGDFNVTRYISEKKNCTVRTRGMKEFFDFIEDMKLVDLQLEDVTYTWFKGDQQEAASRIDRILISEEWDDKFQNLKQIPLQRKPDYRLACKLKALKTKLKEWRNGEEGNLGIQRKKLLEQLADLEAEREDRILTN</sequence>
<dbReference type="EMBL" id="CP133623">
    <property type="protein sequence ID" value="WMV58328.1"/>
    <property type="molecule type" value="Genomic_DNA"/>
</dbReference>
<dbReference type="Proteomes" id="UP001234989">
    <property type="component" value="Chromosome 12"/>
</dbReference>
<evidence type="ECO:0000256" key="1">
    <source>
        <dbReference type="SAM" id="Coils"/>
    </source>
</evidence>
<organism evidence="2 3">
    <name type="scientific">Solanum verrucosum</name>
    <dbReference type="NCBI Taxonomy" id="315347"/>
    <lineage>
        <taxon>Eukaryota</taxon>
        <taxon>Viridiplantae</taxon>
        <taxon>Streptophyta</taxon>
        <taxon>Embryophyta</taxon>
        <taxon>Tracheophyta</taxon>
        <taxon>Spermatophyta</taxon>
        <taxon>Magnoliopsida</taxon>
        <taxon>eudicotyledons</taxon>
        <taxon>Gunneridae</taxon>
        <taxon>Pentapetalae</taxon>
        <taxon>asterids</taxon>
        <taxon>lamiids</taxon>
        <taxon>Solanales</taxon>
        <taxon>Solanaceae</taxon>
        <taxon>Solanoideae</taxon>
        <taxon>Solaneae</taxon>
        <taxon>Solanum</taxon>
    </lineage>
</organism>
<reference evidence="2" key="1">
    <citation type="submission" date="2023-08" db="EMBL/GenBank/DDBJ databases">
        <title>A de novo genome assembly of Solanum verrucosum Schlechtendal, a Mexican diploid species geographically isolated from the other diploid A-genome species in potato relatives.</title>
        <authorList>
            <person name="Hosaka K."/>
        </authorList>
    </citation>
    <scope>NUCLEOTIDE SEQUENCE</scope>
    <source>
        <tissue evidence="2">Young leaves</tissue>
    </source>
</reference>
<dbReference type="Gene3D" id="3.60.10.10">
    <property type="entry name" value="Endonuclease/exonuclease/phosphatase"/>
    <property type="match status" value="1"/>
</dbReference>
<gene>
    <name evidence="2" type="ORF">MTR67_051713</name>
</gene>
<protein>
    <submittedName>
        <fullName evidence="2">Uncharacterized protein</fullName>
    </submittedName>
</protein>
<dbReference type="AlphaFoldDB" id="A0AAF0V3U5"/>
<keyword evidence="1" id="KW-0175">Coiled coil</keyword>
<proteinExistence type="predicted"/>
<evidence type="ECO:0000313" key="3">
    <source>
        <dbReference type="Proteomes" id="UP001234989"/>
    </source>
</evidence>